<dbReference type="AlphaFoldDB" id="A0A392W5L9"/>
<evidence type="ECO:0000313" key="1">
    <source>
        <dbReference type="EMBL" id="MCI93960.1"/>
    </source>
</evidence>
<reference evidence="1 2" key="1">
    <citation type="journal article" date="2018" name="Front. Plant Sci.">
        <title>Red Clover (Trifolium pratense) and Zigzag Clover (T. medium) - A Picture of Genomic Similarities and Differences.</title>
        <authorList>
            <person name="Dluhosova J."/>
            <person name="Istvanek J."/>
            <person name="Nedelnik J."/>
            <person name="Repkova J."/>
        </authorList>
    </citation>
    <scope>NUCLEOTIDE SEQUENCE [LARGE SCALE GENOMIC DNA]</scope>
    <source>
        <strain evidence="2">cv. 10/8</strain>
        <tissue evidence="1">Leaf</tissue>
    </source>
</reference>
<proteinExistence type="predicted"/>
<protein>
    <submittedName>
        <fullName evidence="1">Uncharacterized protein</fullName>
    </submittedName>
</protein>
<keyword evidence="2" id="KW-1185">Reference proteome</keyword>
<evidence type="ECO:0000313" key="2">
    <source>
        <dbReference type="Proteomes" id="UP000265520"/>
    </source>
</evidence>
<comment type="caution">
    <text evidence="1">The sequence shown here is derived from an EMBL/GenBank/DDBJ whole genome shotgun (WGS) entry which is preliminary data.</text>
</comment>
<dbReference type="EMBL" id="LXQA011343398">
    <property type="protein sequence ID" value="MCI93960.1"/>
    <property type="molecule type" value="Genomic_DNA"/>
</dbReference>
<sequence length="31" mass="3503">VALLILEEMSGMLSPLATQMLVKRNKMVSLW</sequence>
<accession>A0A392W5L9</accession>
<organism evidence="1 2">
    <name type="scientific">Trifolium medium</name>
    <dbReference type="NCBI Taxonomy" id="97028"/>
    <lineage>
        <taxon>Eukaryota</taxon>
        <taxon>Viridiplantae</taxon>
        <taxon>Streptophyta</taxon>
        <taxon>Embryophyta</taxon>
        <taxon>Tracheophyta</taxon>
        <taxon>Spermatophyta</taxon>
        <taxon>Magnoliopsida</taxon>
        <taxon>eudicotyledons</taxon>
        <taxon>Gunneridae</taxon>
        <taxon>Pentapetalae</taxon>
        <taxon>rosids</taxon>
        <taxon>fabids</taxon>
        <taxon>Fabales</taxon>
        <taxon>Fabaceae</taxon>
        <taxon>Papilionoideae</taxon>
        <taxon>50 kb inversion clade</taxon>
        <taxon>NPAAA clade</taxon>
        <taxon>Hologalegina</taxon>
        <taxon>IRL clade</taxon>
        <taxon>Trifolieae</taxon>
        <taxon>Trifolium</taxon>
    </lineage>
</organism>
<feature type="non-terminal residue" evidence="1">
    <location>
        <position position="1"/>
    </location>
</feature>
<name>A0A392W5L9_9FABA</name>
<dbReference type="Proteomes" id="UP000265520">
    <property type="component" value="Unassembled WGS sequence"/>
</dbReference>